<dbReference type="InterPro" id="IPR036259">
    <property type="entry name" value="MFS_trans_sf"/>
</dbReference>
<evidence type="ECO:0000256" key="6">
    <source>
        <dbReference type="ARBA" id="ARBA00022989"/>
    </source>
</evidence>
<feature type="transmembrane region" description="Helical" evidence="9">
    <location>
        <begin position="211"/>
        <end position="230"/>
    </location>
</feature>
<dbReference type="InterPro" id="IPR020846">
    <property type="entry name" value="MFS_dom"/>
</dbReference>
<feature type="transmembrane region" description="Helical" evidence="9">
    <location>
        <begin position="285"/>
        <end position="312"/>
    </location>
</feature>
<feature type="transmembrane region" description="Helical" evidence="9">
    <location>
        <begin position="87"/>
        <end position="106"/>
    </location>
</feature>
<protein>
    <recommendedName>
        <fullName evidence="10">Major facilitator superfamily (MFS) profile domain-containing protein</fullName>
    </recommendedName>
</protein>
<feature type="transmembrane region" description="Helical" evidence="9">
    <location>
        <begin position="327"/>
        <end position="347"/>
    </location>
</feature>
<evidence type="ECO:0000256" key="9">
    <source>
        <dbReference type="SAM" id="Phobius"/>
    </source>
</evidence>
<dbReference type="Proteomes" id="UP000785679">
    <property type="component" value="Unassembled WGS sequence"/>
</dbReference>
<organism evidence="11 12">
    <name type="scientific">Halteria grandinella</name>
    <dbReference type="NCBI Taxonomy" id="5974"/>
    <lineage>
        <taxon>Eukaryota</taxon>
        <taxon>Sar</taxon>
        <taxon>Alveolata</taxon>
        <taxon>Ciliophora</taxon>
        <taxon>Intramacronucleata</taxon>
        <taxon>Spirotrichea</taxon>
        <taxon>Stichotrichia</taxon>
        <taxon>Sporadotrichida</taxon>
        <taxon>Halteriidae</taxon>
        <taxon>Halteria</taxon>
    </lineage>
</organism>
<evidence type="ECO:0000313" key="12">
    <source>
        <dbReference type="Proteomes" id="UP000785679"/>
    </source>
</evidence>
<feature type="transmembrane region" description="Helical" evidence="9">
    <location>
        <begin position="359"/>
        <end position="377"/>
    </location>
</feature>
<sequence length="513" mass="57073">MDKQLLQQDPPLDMPPQKRSSDGGTQKKPLESTEAHNRRRLFGQIKVFALTYIGYSLIHFQRQFWSIGKTYLTERHPELNKSVLSRFDAAELCSYAIFLYVCGIIGDKYNPRILLTIAWFGIGVFFALLALGGYFEITSEVYFFPVFIGIGMFNSFLFPNCVPILAKWFPKKTRGLFVGFWASCNNCGNLIGIQVGTVLQDFYGNQWEALQAYAAVFVIVWSVLIFFFLVPDPKEIGIKIEDSSEVELSIAPIVSPQLDTEGKKLNLLGYTDIARSEKPVSFFKAWLLPGVMLYGASFFCTKMAVYCLLFRLPTFFREVMGYSKHEIANVSNLLDIGALVGSAVIGGSTDLTYGKRSPVACVTVIIAIMATVTLVILGPDYSSLNTSTILVLMFFLGFCINGLNNVISSACSADLGKQEALKGNERGTSTVTGIIDGTGTMGAAFGQLLVSFTQQGNEWRYGYFLVIAIDISLTLIPVGIILTKEIAWMKDRKNHQEIQKQQIRENHNSSLIQ</sequence>
<evidence type="ECO:0000256" key="5">
    <source>
        <dbReference type="ARBA" id="ARBA00022692"/>
    </source>
</evidence>
<comment type="subcellular location">
    <subcellularLocation>
        <location evidence="1">Membrane</location>
        <topology evidence="1">Multi-pass membrane protein</topology>
    </subcellularLocation>
</comment>
<feature type="transmembrane region" description="Helical" evidence="9">
    <location>
        <begin position="141"/>
        <end position="166"/>
    </location>
</feature>
<comment type="caution">
    <text evidence="11">The sequence shown here is derived from an EMBL/GenBank/DDBJ whole genome shotgun (WGS) entry which is preliminary data.</text>
</comment>
<feature type="transmembrane region" description="Helical" evidence="9">
    <location>
        <begin position="113"/>
        <end position="135"/>
    </location>
</feature>
<feature type="compositionally biased region" description="Low complexity" evidence="8">
    <location>
        <begin position="1"/>
        <end position="18"/>
    </location>
</feature>
<keyword evidence="12" id="KW-1185">Reference proteome</keyword>
<dbReference type="OrthoDB" id="312593at2759"/>
<proteinExistence type="inferred from homology"/>
<dbReference type="GO" id="GO:0022857">
    <property type="term" value="F:transmembrane transporter activity"/>
    <property type="evidence" value="ECO:0007669"/>
    <property type="project" value="InterPro"/>
</dbReference>
<dbReference type="PROSITE" id="PS50850">
    <property type="entry name" value="MFS"/>
    <property type="match status" value="1"/>
</dbReference>
<keyword evidence="6 9" id="KW-1133">Transmembrane helix</keyword>
<feature type="region of interest" description="Disordered" evidence="8">
    <location>
        <begin position="1"/>
        <end position="31"/>
    </location>
</feature>
<dbReference type="PANTHER" id="PTHR43184:SF12">
    <property type="entry name" value="SUGAR PHOSPHATE EXCHANGER 3"/>
    <property type="match status" value="1"/>
</dbReference>
<dbReference type="InterPro" id="IPR000849">
    <property type="entry name" value="Sugar_P_transporter"/>
</dbReference>
<evidence type="ECO:0000259" key="10">
    <source>
        <dbReference type="PROSITE" id="PS50850"/>
    </source>
</evidence>
<gene>
    <name evidence="11" type="ORF">FGO68_gene12358</name>
</gene>
<reference evidence="11" key="1">
    <citation type="submission" date="2019-06" db="EMBL/GenBank/DDBJ databases">
        <authorList>
            <person name="Zheng W."/>
        </authorList>
    </citation>
    <scope>NUCLEOTIDE SEQUENCE</scope>
    <source>
        <strain evidence="11">QDHG01</strain>
    </source>
</reference>
<feature type="transmembrane region" description="Helical" evidence="9">
    <location>
        <begin position="178"/>
        <end position="199"/>
    </location>
</feature>
<dbReference type="AlphaFoldDB" id="A0A8J8NZF4"/>
<evidence type="ECO:0000256" key="4">
    <source>
        <dbReference type="ARBA" id="ARBA00022597"/>
    </source>
</evidence>
<dbReference type="PANTHER" id="PTHR43184">
    <property type="entry name" value="MAJOR FACILITATOR SUPERFAMILY TRANSPORTER 16, ISOFORM B"/>
    <property type="match status" value="1"/>
</dbReference>
<evidence type="ECO:0000256" key="1">
    <source>
        <dbReference type="ARBA" id="ARBA00004141"/>
    </source>
</evidence>
<name>A0A8J8NZF4_HALGN</name>
<dbReference type="PIRSF" id="PIRSF002808">
    <property type="entry name" value="Hexose_phosphate_transp"/>
    <property type="match status" value="1"/>
</dbReference>
<dbReference type="GO" id="GO:0005789">
    <property type="term" value="C:endoplasmic reticulum membrane"/>
    <property type="evidence" value="ECO:0007669"/>
    <property type="project" value="TreeGrafter"/>
</dbReference>
<dbReference type="Pfam" id="PF07690">
    <property type="entry name" value="MFS_1"/>
    <property type="match status" value="1"/>
</dbReference>
<keyword evidence="3" id="KW-0813">Transport</keyword>
<evidence type="ECO:0000256" key="8">
    <source>
        <dbReference type="SAM" id="MobiDB-lite"/>
    </source>
</evidence>
<feature type="domain" description="Major facilitator superfamily (MFS) profile" evidence="10">
    <location>
        <begin position="47"/>
        <end position="486"/>
    </location>
</feature>
<keyword evidence="7 9" id="KW-0472">Membrane</keyword>
<evidence type="ECO:0000256" key="2">
    <source>
        <dbReference type="ARBA" id="ARBA00009598"/>
    </source>
</evidence>
<feature type="transmembrane region" description="Helical" evidence="9">
    <location>
        <begin position="461"/>
        <end position="483"/>
    </location>
</feature>
<dbReference type="Gene3D" id="1.20.1250.20">
    <property type="entry name" value="MFS general substrate transporter like domains"/>
    <property type="match status" value="2"/>
</dbReference>
<dbReference type="SUPFAM" id="SSF103473">
    <property type="entry name" value="MFS general substrate transporter"/>
    <property type="match status" value="1"/>
</dbReference>
<keyword evidence="5 9" id="KW-0812">Transmembrane</keyword>
<keyword evidence="4" id="KW-0762">Sugar transport</keyword>
<feature type="transmembrane region" description="Helical" evidence="9">
    <location>
        <begin position="389"/>
        <end position="407"/>
    </location>
</feature>
<dbReference type="EMBL" id="RRYP01004387">
    <property type="protein sequence ID" value="TNV82901.1"/>
    <property type="molecule type" value="Genomic_DNA"/>
</dbReference>
<comment type="similarity">
    <text evidence="2">Belongs to the major facilitator superfamily. Organophosphate:Pi antiporter (OPA) (TC 2.A.1.4) family.</text>
</comment>
<accession>A0A8J8NZF4</accession>
<evidence type="ECO:0000256" key="7">
    <source>
        <dbReference type="ARBA" id="ARBA00023136"/>
    </source>
</evidence>
<feature type="transmembrane region" description="Helical" evidence="9">
    <location>
        <begin position="428"/>
        <end position="449"/>
    </location>
</feature>
<dbReference type="InterPro" id="IPR011701">
    <property type="entry name" value="MFS"/>
</dbReference>
<evidence type="ECO:0000256" key="3">
    <source>
        <dbReference type="ARBA" id="ARBA00022448"/>
    </source>
</evidence>
<feature type="transmembrane region" description="Helical" evidence="9">
    <location>
        <begin position="47"/>
        <end position="67"/>
    </location>
</feature>
<evidence type="ECO:0000313" key="11">
    <source>
        <dbReference type="EMBL" id="TNV82901.1"/>
    </source>
</evidence>